<dbReference type="AlphaFoldDB" id="A0A1Y0B311"/>
<name>A0A1Y0B311_9LAMI</name>
<keyword evidence="1" id="KW-0496">Mitochondrion</keyword>
<gene>
    <name evidence="1" type="ORF">AEK19_MT1616</name>
</gene>
<accession>A0A1Y0B311</accession>
<reference evidence="1" key="1">
    <citation type="submission" date="2017-03" db="EMBL/GenBank/DDBJ databases">
        <title>The mitochondrial genome of the carnivorous plant Utricularia reniformis (Lentibulariaceae): structure, comparative analysis and evolutionary landmarks.</title>
        <authorList>
            <person name="Silva S.R."/>
            <person name="Alvarenga D.O."/>
            <person name="Michael T.P."/>
            <person name="Miranda V.F.O."/>
            <person name="Varani A.M."/>
        </authorList>
    </citation>
    <scope>NUCLEOTIDE SEQUENCE</scope>
</reference>
<organism evidence="1">
    <name type="scientific">Utricularia reniformis</name>
    <dbReference type="NCBI Taxonomy" id="192314"/>
    <lineage>
        <taxon>Eukaryota</taxon>
        <taxon>Viridiplantae</taxon>
        <taxon>Streptophyta</taxon>
        <taxon>Embryophyta</taxon>
        <taxon>Tracheophyta</taxon>
        <taxon>Spermatophyta</taxon>
        <taxon>Magnoliopsida</taxon>
        <taxon>eudicotyledons</taxon>
        <taxon>Gunneridae</taxon>
        <taxon>Pentapetalae</taxon>
        <taxon>asterids</taxon>
        <taxon>lamiids</taxon>
        <taxon>Lamiales</taxon>
        <taxon>Lentibulariaceae</taxon>
        <taxon>Utricularia</taxon>
    </lineage>
</organism>
<sequence length="89" mass="10194">MYKRSFDRRKTSRITSFYELVKGVRAPGRADRLFVKEGLVLASSLDRVEQEVREPGGNVKVQYLAKPTIDVMDGGMAKRTNHKRRLPKS</sequence>
<proteinExistence type="predicted"/>
<dbReference type="EMBL" id="KY774314">
    <property type="protein sequence ID" value="ART31800.1"/>
    <property type="molecule type" value="Genomic_DNA"/>
</dbReference>
<geneLocation type="mitochondrion" evidence="1"/>
<protein>
    <submittedName>
        <fullName evidence="1">Uncharacterized protein</fullName>
    </submittedName>
</protein>
<evidence type="ECO:0000313" key="1">
    <source>
        <dbReference type="EMBL" id="ART31800.1"/>
    </source>
</evidence>